<dbReference type="HOGENOM" id="CLU_631252_0_0_7"/>
<sequence>MIKKTSSLILLILVFMALGCSKATLSTELAIYTGELQTSYMNETELDYLLITLDNKRIKAEKIAKDRTLLAEKTMEILYLGCLANNIQSAQKCTDKWKQGSMHTQKEDFITKVESQKELIISNIDAIKKLIAMYRERLNKPDPNEASLAKSAGKILKMSERVEVQTEKLAGPLETKFENEIASNANLITKVALERAQKNNKNAYNKLKQEINKLSNVQRDTKAQIEEKPIQVKIDKTDNQNLNEIAKSLSLQTSQIYRLQDPADPIWKIVTKKENLSKWNVMGGRTFASADGEVNIVMVQDTPMNPRIQKVHGDPSSTIESQLMIGRAVSSTALQIAQMATGTKLPSIPSVPPSNKSDDAQQQVQQSASLGTAKVKLSSLQTKYEAAKRKFIRRLEELNKELATATKANIPSIASKINGALEAFIIECNQMAQN</sequence>
<evidence type="ECO:0000256" key="3">
    <source>
        <dbReference type="SAM" id="SignalP"/>
    </source>
</evidence>
<evidence type="ECO:0000256" key="2">
    <source>
        <dbReference type="SAM" id="MobiDB-lite"/>
    </source>
</evidence>
<evidence type="ECO:0000313" key="5">
    <source>
        <dbReference type="Proteomes" id="UP000002601"/>
    </source>
</evidence>
<protein>
    <recommendedName>
        <fullName evidence="6">Lipoprotein</fullName>
    </recommendedName>
</protein>
<keyword evidence="5" id="KW-1185">Reference proteome</keyword>
<evidence type="ECO:0000313" key="4">
    <source>
        <dbReference type="EMBL" id="ACS78378.1"/>
    </source>
</evidence>
<dbReference type="KEGG" id="dsa:Desal_0311"/>
<feature type="signal peptide" evidence="3">
    <location>
        <begin position="1"/>
        <end position="23"/>
    </location>
</feature>
<name>C6BWD4_MARSD</name>
<feature type="region of interest" description="Disordered" evidence="2">
    <location>
        <begin position="344"/>
        <end position="367"/>
    </location>
</feature>
<dbReference type="AlphaFoldDB" id="C6BWD4"/>
<keyword evidence="3" id="KW-0732">Signal</keyword>
<feature type="coiled-coil region" evidence="1">
    <location>
        <begin position="190"/>
        <end position="224"/>
    </location>
</feature>
<dbReference type="EMBL" id="CP001649">
    <property type="protein sequence ID" value="ACS78378.1"/>
    <property type="molecule type" value="Genomic_DNA"/>
</dbReference>
<dbReference type="PROSITE" id="PS51257">
    <property type="entry name" value="PROKAR_LIPOPROTEIN"/>
    <property type="match status" value="1"/>
</dbReference>
<reference evidence="4 5" key="1">
    <citation type="submission" date="2009-06" db="EMBL/GenBank/DDBJ databases">
        <title>Complete sequence of Desulfovibrio salexigens DSM 2638.</title>
        <authorList>
            <consortium name="US DOE Joint Genome Institute"/>
            <person name="Lucas S."/>
            <person name="Copeland A."/>
            <person name="Lapidus A."/>
            <person name="Glavina del Rio T."/>
            <person name="Tice H."/>
            <person name="Bruce D."/>
            <person name="Goodwin L."/>
            <person name="Pitluck S."/>
            <person name="Munk A.C."/>
            <person name="Brettin T."/>
            <person name="Detter J.C."/>
            <person name="Han C."/>
            <person name="Tapia R."/>
            <person name="Larimer F."/>
            <person name="Land M."/>
            <person name="Hauser L."/>
            <person name="Kyrpides N."/>
            <person name="Anderson I."/>
            <person name="Wall J.D."/>
            <person name="Arkin A.P."/>
            <person name="Dehal P."/>
            <person name="Chivian D."/>
            <person name="Giles B."/>
            <person name="Hazen T.C."/>
        </authorList>
    </citation>
    <scope>NUCLEOTIDE SEQUENCE [LARGE SCALE GENOMIC DNA]</scope>
    <source>
        <strain evidence="5">ATCC 14822 / DSM 2638 / NCIMB 8403 / VKM B-1763</strain>
    </source>
</reference>
<evidence type="ECO:0008006" key="6">
    <source>
        <dbReference type="Google" id="ProtNLM"/>
    </source>
</evidence>
<keyword evidence="1" id="KW-0175">Coiled coil</keyword>
<proteinExistence type="predicted"/>
<gene>
    <name evidence="4" type="ordered locus">Desal_0311</name>
</gene>
<feature type="chain" id="PRO_5002959842" description="Lipoprotein" evidence="3">
    <location>
        <begin position="24"/>
        <end position="434"/>
    </location>
</feature>
<dbReference type="OrthoDB" id="6384863at2"/>
<accession>C6BWD4</accession>
<evidence type="ECO:0000256" key="1">
    <source>
        <dbReference type="SAM" id="Coils"/>
    </source>
</evidence>
<dbReference type="RefSeq" id="WP_012765904.1">
    <property type="nucleotide sequence ID" value="NC_012881.1"/>
</dbReference>
<organism evidence="4 5">
    <name type="scientific">Maridesulfovibrio salexigens (strain ATCC 14822 / DSM 2638 / NCIMB 8403 / VKM B-1763)</name>
    <name type="common">Desulfovibrio salexigens</name>
    <dbReference type="NCBI Taxonomy" id="526222"/>
    <lineage>
        <taxon>Bacteria</taxon>
        <taxon>Pseudomonadati</taxon>
        <taxon>Thermodesulfobacteriota</taxon>
        <taxon>Desulfovibrionia</taxon>
        <taxon>Desulfovibrionales</taxon>
        <taxon>Desulfovibrionaceae</taxon>
        <taxon>Maridesulfovibrio</taxon>
    </lineage>
</organism>
<dbReference type="Proteomes" id="UP000002601">
    <property type="component" value="Chromosome"/>
</dbReference>
<feature type="coiled-coil region" evidence="1">
    <location>
        <begin position="370"/>
        <end position="408"/>
    </location>
</feature>